<dbReference type="CDD" id="cd00610">
    <property type="entry name" value="OAT_like"/>
    <property type="match status" value="1"/>
</dbReference>
<evidence type="ECO:0008006" key="8">
    <source>
        <dbReference type="Google" id="ProtNLM"/>
    </source>
</evidence>
<dbReference type="SUPFAM" id="SSF53383">
    <property type="entry name" value="PLP-dependent transferases"/>
    <property type="match status" value="1"/>
</dbReference>
<dbReference type="InterPro" id="IPR015424">
    <property type="entry name" value="PyrdxlP-dep_Trfase"/>
</dbReference>
<keyword evidence="3" id="KW-0808">Transferase</keyword>
<accession>A0ABP0TCP3</accession>
<dbReference type="PANTHER" id="PTHR42684:SF3">
    <property type="entry name" value="ADENOSYLMETHIONINE-8-AMINO-7-OXONONANOATE AMINOTRANSFERASE"/>
    <property type="match status" value="1"/>
</dbReference>
<reference evidence="6 7" key="1">
    <citation type="submission" date="2024-02" db="EMBL/GenBank/DDBJ databases">
        <authorList>
            <consortium name="ELIXIR-Norway"/>
            <consortium name="Elixir Norway"/>
        </authorList>
    </citation>
    <scope>NUCLEOTIDE SEQUENCE [LARGE SCALE GENOMIC DNA]</scope>
</reference>
<dbReference type="PANTHER" id="PTHR42684">
    <property type="entry name" value="ADENOSYLMETHIONINE-8-AMINO-7-OXONONANOATE AMINOTRANSFERASE"/>
    <property type="match status" value="1"/>
</dbReference>
<evidence type="ECO:0000313" key="6">
    <source>
        <dbReference type="EMBL" id="CAK9192577.1"/>
    </source>
</evidence>
<dbReference type="NCBIfam" id="NF004767">
    <property type="entry name" value="PRK06105.1"/>
    <property type="match status" value="1"/>
</dbReference>
<gene>
    <name evidence="6" type="ORF">CSSPTR1EN2_LOCUS1960</name>
</gene>
<keyword evidence="4 5" id="KW-0663">Pyridoxal phosphate</keyword>
<dbReference type="Pfam" id="PF00202">
    <property type="entry name" value="Aminotran_3"/>
    <property type="match status" value="1"/>
</dbReference>
<comment type="subcellular location">
    <subcellularLocation>
        <location evidence="1">Mitochondrion</location>
    </subcellularLocation>
</comment>
<evidence type="ECO:0000256" key="2">
    <source>
        <dbReference type="ARBA" id="ARBA00022576"/>
    </source>
</evidence>
<sequence>METENSLASLTISAAPTRLDMGTMVGAPVAAAAAATNESPEEEELQAQRIASDSAFDSFVVDEHEQNGKWEGHSMFAPFTSGWQQTETEPLIVAKGEGVYVWDHRGKKYLDALAGLWCVSLGFNEQRLVNAANRQLTTLPFYHSFWNRTSQPPLDLAKALIELFTPVKLGKVFFCNSGSEANDTQVKLVWYYNNALGRTQKKKFISRLKSYHGSTLIAASLSGLTPLHQGFDLPVDFVLNTDCPNYWRYHLPNETEEEYSTRLAENLEKLILKEGPETIAAFIGEPLMGAGGVIPPPATYWDKIQPILKKYDILLIVDEVICGFGRLGTMFGCEKYNIKPDLVTIAKALSSGYEPIAAVLISQHIVDAVGTYSNGFGTFGHGFTYGGHPVSCAVSLETLRIYKERDILQHVNAVAPAFQKGMKELAKSPIVGEIRGEGLVLGIEFIGNKDTLESFPAEWAVGAYFGAQCQAIGMLVRIAGDIIMISPPLISTAAELQQIVKFAEAALKATERYIVRVQMSKQ</sequence>
<protein>
    <recommendedName>
        <fullName evidence="8">Aminotransferase</fullName>
    </recommendedName>
</protein>
<keyword evidence="2" id="KW-0032">Aminotransferase</keyword>
<dbReference type="Gene3D" id="3.90.1150.10">
    <property type="entry name" value="Aspartate Aminotransferase, domain 1"/>
    <property type="match status" value="1"/>
</dbReference>
<dbReference type="EMBL" id="OZ019893">
    <property type="protein sequence ID" value="CAK9192577.1"/>
    <property type="molecule type" value="Genomic_DNA"/>
</dbReference>
<dbReference type="InterPro" id="IPR049704">
    <property type="entry name" value="Aminotrans_3_PPA_site"/>
</dbReference>
<dbReference type="Proteomes" id="UP001497512">
    <property type="component" value="Chromosome 1"/>
</dbReference>
<dbReference type="InterPro" id="IPR015422">
    <property type="entry name" value="PyrdxlP-dep_Trfase_small"/>
</dbReference>
<evidence type="ECO:0000256" key="4">
    <source>
        <dbReference type="ARBA" id="ARBA00022898"/>
    </source>
</evidence>
<dbReference type="Gene3D" id="3.40.640.10">
    <property type="entry name" value="Type I PLP-dependent aspartate aminotransferase-like (Major domain)"/>
    <property type="match status" value="1"/>
</dbReference>
<comment type="similarity">
    <text evidence="5">Belongs to the class-III pyridoxal-phosphate-dependent aminotransferase family.</text>
</comment>
<dbReference type="PROSITE" id="PS00600">
    <property type="entry name" value="AA_TRANSFER_CLASS_3"/>
    <property type="match status" value="1"/>
</dbReference>
<organism evidence="6 7">
    <name type="scientific">Sphagnum troendelagicum</name>
    <dbReference type="NCBI Taxonomy" id="128251"/>
    <lineage>
        <taxon>Eukaryota</taxon>
        <taxon>Viridiplantae</taxon>
        <taxon>Streptophyta</taxon>
        <taxon>Embryophyta</taxon>
        <taxon>Bryophyta</taxon>
        <taxon>Sphagnophytina</taxon>
        <taxon>Sphagnopsida</taxon>
        <taxon>Sphagnales</taxon>
        <taxon>Sphagnaceae</taxon>
        <taxon>Sphagnum</taxon>
    </lineage>
</organism>
<evidence type="ECO:0000256" key="3">
    <source>
        <dbReference type="ARBA" id="ARBA00022679"/>
    </source>
</evidence>
<dbReference type="InterPro" id="IPR005814">
    <property type="entry name" value="Aminotrans_3"/>
</dbReference>
<dbReference type="InterPro" id="IPR015421">
    <property type="entry name" value="PyrdxlP-dep_Trfase_major"/>
</dbReference>
<keyword evidence="7" id="KW-1185">Reference proteome</keyword>
<proteinExistence type="inferred from homology"/>
<evidence type="ECO:0000313" key="7">
    <source>
        <dbReference type="Proteomes" id="UP001497512"/>
    </source>
</evidence>
<evidence type="ECO:0000256" key="5">
    <source>
        <dbReference type="RuleBase" id="RU003560"/>
    </source>
</evidence>
<name>A0ABP0TCP3_9BRYO</name>
<evidence type="ECO:0000256" key="1">
    <source>
        <dbReference type="ARBA" id="ARBA00004173"/>
    </source>
</evidence>